<dbReference type="EMBL" id="KR029589">
    <property type="protein sequence ID" value="AKH47185.1"/>
    <property type="molecule type" value="Genomic_DNA"/>
</dbReference>
<feature type="compositionally biased region" description="Low complexity" evidence="1">
    <location>
        <begin position="86"/>
        <end position="98"/>
    </location>
</feature>
<feature type="region of interest" description="Disordered" evidence="1">
    <location>
        <begin position="43"/>
        <end position="135"/>
    </location>
</feature>
<evidence type="ECO:0000313" key="2">
    <source>
        <dbReference type="EMBL" id="AKH47185.1"/>
    </source>
</evidence>
<sequence>MASCHGSHRWCVQTGHPTLRARRRGQAGEPYALRVLHALVRAPRAGPRQPGHRGWSPGQDGSITGSHPREHSALADPCARTRCPYRAAGRQAAMGRAGPSSRYARPQDAPARVAGRPEHARKGGLTWHEQAIPSP</sequence>
<accession>A0A0F7L5L2</accession>
<protein>
    <submittedName>
        <fullName evidence="2">Uncharacterized protein</fullName>
    </submittedName>
</protein>
<name>A0A0F7L5L2_9VIRU</name>
<reference evidence="2" key="2">
    <citation type="submission" date="2015-03" db="EMBL/GenBank/DDBJ databases">
        <authorList>
            <person name="Chow C.-E.T."/>
            <person name="Winget D.M."/>
            <person name="White R.A.III."/>
            <person name="Hallam S.J."/>
            <person name="Suttle C.A."/>
        </authorList>
    </citation>
    <scope>NUCLEOTIDE SEQUENCE</scope>
    <source>
        <strain evidence="2">Anoxic2_5</strain>
    </source>
</reference>
<organism evidence="2">
    <name type="scientific">uncultured marine virus</name>
    <dbReference type="NCBI Taxonomy" id="186617"/>
    <lineage>
        <taxon>Viruses</taxon>
        <taxon>environmental samples</taxon>
    </lineage>
</organism>
<proteinExistence type="predicted"/>
<evidence type="ECO:0000256" key="1">
    <source>
        <dbReference type="SAM" id="MobiDB-lite"/>
    </source>
</evidence>
<reference evidence="2" key="1">
    <citation type="journal article" date="2015" name="Front. Microbiol.">
        <title>Combining genomic sequencing methods to explore viral diversity and reveal potential virus-host interactions.</title>
        <authorList>
            <person name="Chow C.E."/>
            <person name="Winget D.M."/>
            <person name="White R.A.III."/>
            <person name="Hallam S.J."/>
            <person name="Suttle C.A."/>
        </authorList>
    </citation>
    <scope>NUCLEOTIDE SEQUENCE</scope>
    <source>
        <strain evidence="2">Anoxic2_5</strain>
    </source>
</reference>